<dbReference type="EMBL" id="GGEC01063790">
    <property type="protein sequence ID" value="MBX44274.1"/>
    <property type="molecule type" value="Transcribed_RNA"/>
</dbReference>
<dbReference type="AlphaFoldDB" id="A0A2P2NPE2"/>
<reference evidence="1" key="1">
    <citation type="submission" date="2018-02" db="EMBL/GenBank/DDBJ databases">
        <title>Rhizophora mucronata_Transcriptome.</title>
        <authorList>
            <person name="Meera S.P."/>
            <person name="Sreeshan A."/>
            <person name="Augustine A."/>
        </authorList>
    </citation>
    <scope>NUCLEOTIDE SEQUENCE</scope>
    <source>
        <tissue evidence="1">Leaf</tissue>
    </source>
</reference>
<proteinExistence type="predicted"/>
<protein>
    <submittedName>
        <fullName evidence="1">Uncharacterized protein</fullName>
    </submittedName>
</protein>
<evidence type="ECO:0000313" key="1">
    <source>
        <dbReference type="EMBL" id="MBX44274.1"/>
    </source>
</evidence>
<accession>A0A2P2NPE2</accession>
<organism evidence="1">
    <name type="scientific">Rhizophora mucronata</name>
    <name type="common">Asiatic mangrove</name>
    <dbReference type="NCBI Taxonomy" id="61149"/>
    <lineage>
        <taxon>Eukaryota</taxon>
        <taxon>Viridiplantae</taxon>
        <taxon>Streptophyta</taxon>
        <taxon>Embryophyta</taxon>
        <taxon>Tracheophyta</taxon>
        <taxon>Spermatophyta</taxon>
        <taxon>Magnoliopsida</taxon>
        <taxon>eudicotyledons</taxon>
        <taxon>Gunneridae</taxon>
        <taxon>Pentapetalae</taxon>
        <taxon>rosids</taxon>
        <taxon>fabids</taxon>
        <taxon>Malpighiales</taxon>
        <taxon>Rhizophoraceae</taxon>
        <taxon>Rhizophora</taxon>
    </lineage>
</organism>
<name>A0A2P2NPE2_RHIMU</name>
<sequence length="27" mass="2956">MYVAVLYLVLFVPTSPIFTLTGEGKVP</sequence>